<dbReference type="InterPro" id="IPR053151">
    <property type="entry name" value="RNase_H-like"/>
</dbReference>
<organism evidence="2 3">
    <name type="scientific">Arabidopsis thaliana x Arabidopsis arenosa</name>
    <dbReference type="NCBI Taxonomy" id="1240361"/>
    <lineage>
        <taxon>Eukaryota</taxon>
        <taxon>Viridiplantae</taxon>
        <taxon>Streptophyta</taxon>
        <taxon>Embryophyta</taxon>
        <taxon>Tracheophyta</taxon>
        <taxon>Spermatophyta</taxon>
        <taxon>Magnoliopsida</taxon>
        <taxon>eudicotyledons</taxon>
        <taxon>Gunneridae</taxon>
        <taxon>Pentapetalae</taxon>
        <taxon>rosids</taxon>
        <taxon>malvids</taxon>
        <taxon>Brassicales</taxon>
        <taxon>Brassicaceae</taxon>
        <taxon>Camelineae</taxon>
        <taxon>Arabidopsis</taxon>
    </lineage>
</organism>
<dbReference type="AlphaFoldDB" id="A0A8T1ZJT5"/>
<dbReference type="GO" id="GO:0003676">
    <property type="term" value="F:nucleic acid binding"/>
    <property type="evidence" value="ECO:0007669"/>
    <property type="project" value="InterPro"/>
</dbReference>
<dbReference type="InterPro" id="IPR044730">
    <property type="entry name" value="RNase_H-like_dom_plant"/>
</dbReference>
<evidence type="ECO:0000259" key="1">
    <source>
        <dbReference type="PROSITE" id="PS50879"/>
    </source>
</evidence>
<dbReference type="GO" id="GO:0004523">
    <property type="term" value="F:RNA-DNA hybrid ribonuclease activity"/>
    <property type="evidence" value="ECO:0007669"/>
    <property type="project" value="InterPro"/>
</dbReference>
<sequence>MFAMTVWWSWKWRCGNIFGQVGQCRDRVKFIKDLTQEIITVNQEAAKRVGTVPREERMIGWELPAAGWIKVNTDGASRGNPGLAAAGGVLRDSEGRWCGGFALNIGRCSAPLAELWGVYYGLYMAWERKMTRVELEVDSELVVGFLKTGISEYHPLSFLVRLCHGFISRDWIVRISHVYREANRLADGLANYAFTLPLGFHLFGSAPECVTSLLFEDNLGSTRPRRVRV</sequence>
<dbReference type="PROSITE" id="PS50879">
    <property type="entry name" value="RNASE_H_1"/>
    <property type="match status" value="1"/>
</dbReference>
<keyword evidence="3" id="KW-1185">Reference proteome</keyword>
<dbReference type="Proteomes" id="UP000694240">
    <property type="component" value="Chromosome 10"/>
</dbReference>
<gene>
    <name evidence="2" type="ORF">ISN45_Aa05g003390</name>
</gene>
<comment type="caution">
    <text evidence="2">The sequence shown here is derived from an EMBL/GenBank/DDBJ whole genome shotgun (WGS) entry which is preliminary data.</text>
</comment>
<name>A0A8T1ZJT5_9BRAS</name>
<accession>A0A8T1ZJT5</accession>
<dbReference type="PANTHER" id="PTHR47723">
    <property type="entry name" value="OS05G0353850 PROTEIN"/>
    <property type="match status" value="1"/>
</dbReference>
<protein>
    <submittedName>
        <fullName evidence="2">Ribonuclease H-like superfamily</fullName>
    </submittedName>
</protein>
<reference evidence="2 3" key="1">
    <citation type="submission" date="2020-12" db="EMBL/GenBank/DDBJ databases">
        <title>Concerted genomic and epigenomic changes stabilize Arabidopsis allopolyploids.</title>
        <authorList>
            <person name="Chen Z."/>
        </authorList>
    </citation>
    <scope>NUCLEOTIDE SEQUENCE [LARGE SCALE GENOMIC DNA]</scope>
    <source>
        <strain evidence="2">Allo738</strain>
        <tissue evidence="2">Leaf</tissue>
    </source>
</reference>
<dbReference type="InterPro" id="IPR002156">
    <property type="entry name" value="RNaseH_domain"/>
</dbReference>
<evidence type="ECO:0000313" key="2">
    <source>
        <dbReference type="EMBL" id="KAG7558705.1"/>
    </source>
</evidence>
<evidence type="ECO:0000313" key="3">
    <source>
        <dbReference type="Proteomes" id="UP000694240"/>
    </source>
</evidence>
<dbReference type="CDD" id="cd06222">
    <property type="entry name" value="RNase_H_like"/>
    <property type="match status" value="1"/>
</dbReference>
<feature type="domain" description="RNase H type-1" evidence="1">
    <location>
        <begin position="65"/>
        <end position="195"/>
    </location>
</feature>
<dbReference type="PANTHER" id="PTHR47723:SF13">
    <property type="entry name" value="PUTATIVE-RELATED"/>
    <property type="match status" value="1"/>
</dbReference>
<dbReference type="EMBL" id="JAEFBK010000010">
    <property type="protein sequence ID" value="KAG7558705.1"/>
    <property type="molecule type" value="Genomic_DNA"/>
</dbReference>
<dbReference type="Pfam" id="PF13456">
    <property type="entry name" value="RVT_3"/>
    <property type="match status" value="1"/>
</dbReference>
<proteinExistence type="predicted"/>